<keyword evidence="11" id="KW-0511">Multifunctional enzyme</keyword>
<dbReference type="GO" id="GO:0003919">
    <property type="term" value="F:FMN adenylyltransferase activity"/>
    <property type="evidence" value="ECO:0007669"/>
    <property type="project" value="UniProtKB-EC"/>
</dbReference>
<dbReference type="GO" id="GO:0008531">
    <property type="term" value="F:riboflavin kinase activity"/>
    <property type="evidence" value="ECO:0007669"/>
    <property type="project" value="UniProtKB-EC"/>
</dbReference>
<sequence length="314" mass="33794">MRLVASLAEIVPAEFAAGSCVAIGKFDGLHLGHQSILRRLVADARADGQLAVVFTFANNPLSFLNPERCPQPLMSRAQRLEAFEAAGVDVCVMVEFDAEFAAIPAPEFVTEVLVSQLHARHVIMGADFRFGHRGAGDGALLHELGAHHGFTAESVAWVEDPEVGSMSSSRTRDAVLAGDVETASRMLGRPPAVRGEVVHGDARGRELGFPTANLGGIVEGLVPADGVYAGWVLLGGEREPRVAAISVGNNPTFTPDEQSRVEAFVLDFAGDLYGQPIEVRFAHRLRGTVRFDSLDELLVQMHADVAETRRLLER</sequence>
<evidence type="ECO:0000256" key="7">
    <source>
        <dbReference type="ARBA" id="ARBA00022741"/>
    </source>
</evidence>
<dbReference type="SUPFAM" id="SSF52374">
    <property type="entry name" value="Nucleotidylyl transferase"/>
    <property type="match status" value="1"/>
</dbReference>
<organism evidence="16 17">
    <name type="scientific">Leucobacter chromiireducens subsp. solipictus</name>
    <dbReference type="NCBI Taxonomy" id="398235"/>
    <lineage>
        <taxon>Bacteria</taxon>
        <taxon>Bacillati</taxon>
        <taxon>Actinomycetota</taxon>
        <taxon>Actinomycetes</taxon>
        <taxon>Micrococcales</taxon>
        <taxon>Microbacteriaceae</taxon>
        <taxon>Leucobacter</taxon>
    </lineage>
</organism>
<comment type="catalytic activity">
    <reaction evidence="12 14">
        <text>riboflavin + ATP = FMN + ADP + H(+)</text>
        <dbReference type="Rhea" id="RHEA:14357"/>
        <dbReference type="ChEBI" id="CHEBI:15378"/>
        <dbReference type="ChEBI" id="CHEBI:30616"/>
        <dbReference type="ChEBI" id="CHEBI:57986"/>
        <dbReference type="ChEBI" id="CHEBI:58210"/>
        <dbReference type="ChEBI" id="CHEBI:456216"/>
        <dbReference type="EC" id="2.7.1.26"/>
    </reaction>
</comment>
<accession>A0ABS1SH24</accession>
<keyword evidence="7 14" id="KW-0547">Nucleotide-binding</keyword>
<dbReference type="Proteomes" id="UP001645859">
    <property type="component" value="Unassembled WGS sequence"/>
</dbReference>
<evidence type="ECO:0000256" key="2">
    <source>
        <dbReference type="ARBA" id="ARBA00005201"/>
    </source>
</evidence>
<keyword evidence="5 14" id="KW-0808">Transferase</keyword>
<comment type="caution">
    <text evidence="16">The sequence shown here is derived from an EMBL/GenBank/DDBJ whole genome shotgun (WGS) entry which is preliminary data.</text>
</comment>
<keyword evidence="10 14" id="KW-0067">ATP-binding</keyword>
<dbReference type="InterPro" id="IPR015864">
    <property type="entry name" value="FAD_synthase"/>
</dbReference>
<comment type="similarity">
    <text evidence="14">Belongs to the ribF family.</text>
</comment>
<reference evidence="16 17" key="1">
    <citation type="submission" date="2018-09" db="EMBL/GenBank/DDBJ databases">
        <title>Comparative genomics of Leucobacter spp.</title>
        <authorList>
            <person name="Reis A.C."/>
            <person name="Kolvenbach B.A."/>
            <person name="Corvini P.F.X."/>
            <person name="Nunes O.C."/>
        </authorList>
    </citation>
    <scope>NUCLEOTIDE SEQUENCE [LARGE SCALE GENOMIC DNA]</scope>
    <source>
        <strain evidence="16 17">TAN 31504</strain>
    </source>
</reference>
<dbReference type="Pfam" id="PF01687">
    <property type="entry name" value="Flavokinase"/>
    <property type="match status" value="1"/>
</dbReference>
<evidence type="ECO:0000256" key="8">
    <source>
        <dbReference type="ARBA" id="ARBA00022777"/>
    </source>
</evidence>
<protein>
    <recommendedName>
        <fullName evidence="14">Riboflavin biosynthesis protein</fullName>
    </recommendedName>
    <domain>
        <recommendedName>
            <fullName evidence="14">Riboflavin kinase</fullName>
            <ecNumber evidence="14">2.7.1.26</ecNumber>
        </recommendedName>
        <alternativeName>
            <fullName evidence="14">Flavokinase</fullName>
        </alternativeName>
    </domain>
    <domain>
        <recommendedName>
            <fullName evidence="14">FMN adenylyltransferase</fullName>
            <ecNumber evidence="14">2.7.7.2</ecNumber>
        </recommendedName>
        <alternativeName>
            <fullName evidence="14">FAD pyrophosphorylase</fullName>
        </alternativeName>
        <alternativeName>
            <fullName evidence="14">FAD synthase</fullName>
        </alternativeName>
    </domain>
</protein>
<name>A0ABS1SH24_9MICO</name>
<dbReference type="InterPro" id="IPR023468">
    <property type="entry name" value="Riboflavin_kinase"/>
</dbReference>
<dbReference type="NCBIfam" id="TIGR00083">
    <property type="entry name" value="ribF"/>
    <property type="match status" value="1"/>
</dbReference>
<evidence type="ECO:0000256" key="12">
    <source>
        <dbReference type="ARBA" id="ARBA00047880"/>
    </source>
</evidence>
<dbReference type="Gene3D" id="2.40.30.30">
    <property type="entry name" value="Riboflavin kinase-like"/>
    <property type="match status" value="1"/>
</dbReference>
<evidence type="ECO:0000256" key="14">
    <source>
        <dbReference type="PIRNR" id="PIRNR004491"/>
    </source>
</evidence>
<keyword evidence="17" id="KW-1185">Reference proteome</keyword>
<keyword evidence="3 14" id="KW-0285">Flavoprotein</keyword>
<dbReference type="NCBIfam" id="NF004160">
    <property type="entry name" value="PRK05627.1-3"/>
    <property type="match status" value="1"/>
</dbReference>
<dbReference type="SMART" id="SM00904">
    <property type="entry name" value="Flavokinase"/>
    <property type="match status" value="1"/>
</dbReference>
<dbReference type="SUPFAM" id="SSF82114">
    <property type="entry name" value="Riboflavin kinase-like"/>
    <property type="match status" value="1"/>
</dbReference>
<gene>
    <name evidence="16" type="ORF">D3230_11120</name>
</gene>
<dbReference type="InterPro" id="IPR014729">
    <property type="entry name" value="Rossmann-like_a/b/a_fold"/>
</dbReference>
<evidence type="ECO:0000256" key="11">
    <source>
        <dbReference type="ARBA" id="ARBA00023268"/>
    </source>
</evidence>
<keyword evidence="6 14" id="KW-0548">Nucleotidyltransferase</keyword>
<dbReference type="InterPro" id="IPR023465">
    <property type="entry name" value="Riboflavin_kinase_dom_sf"/>
</dbReference>
<evidence type="ECO:0000256" key="4">
    <source>
        <dbReference type="ARBA" id="ARBA00022643"/>
    </source>
</evidence>
<dbReference type="InterPro" id="IPR002606">
    <property type="entry name" value="Riboflavin_kinase_bac"/>
</dbReference>
<comment type="pathway">
    <text evidence="2 14">Cofactor biosynthesis; FMN biosynthesis; FMN from riboflavin (ATP route): step 1/1.</text>
</comment>
<keyword evidence="4 14" id="KW-0288">FMN</keyword>
<evidence type="ECO:0000256" key="6">
    <source>
        <dbReference type="ARBA" id="ARBA00022695"/>
    </source>
</evidence>
<evidence type="ECO:0000256" key="5">
    <source>
        <dbReference type="ARBA" id="ARBA00022679"/>
    </source>
</evidence>
<dbReference type="PANTHER" id="PTHR22749">
    <property type="entry name" value="RIBOFLAVIN KINASE/FMN ADENYLYLTRANSFERASE"/>
    <property type="match status" value="1"/>
</dbReference>
<feature type="domain" description="Riboflavin kinase" evidence="15">
    <location>
        <begin position="186"/>
        <end position="313"/>
    </location>
</feature>
<dbReference type="PIRSF" id="PIRSF004491">
    <property type="entry name" value="FAD_Synth"/>
    <property type="match status" value="1"/>
</dbReference>
<dbReference type="EC" id="2.7.7.2" evidence="14"/>
<dbReference type="RefSeq" id="WP_202345097.1">
    <property type="nucleotide sequence ID" value="NZ_BAAAPI010000003.1"/>
</dbReference>
<evidence type="ECO:0000256" key="3">
    <source>
        <dbReference type="ARBA" id="ARBA00022630"/>
    </source>
</evidence>
<dbReference type="PANTHER" id="PTHR22749:SF6">
    <property type="entry name" value="RIBOFLAVIN KINASE"/>
    <property type="match status" value="1"/>
</dbReference>
<evidence type="ECO:0000256" key="13">
    <source>
        <dbReference type="ARBA" id="ARBA00049494"/>
    </source>
</evidence>
<dbReference type="EMBL" id="QYAC01000005">
    <property type="protein sequence ID" value="MBL3679830.1"/>
    <property type="molecule type" value="Genomic_DNA"/>
</dbReference>
<evidence type="ECO:0000256" key="9">
    <source>
        <dbReference type="ARBA" id="ARBA00022827"/>
    </source>
</evidence>
<proteinExistence type="inferred from homology"/>
<evidence type="ECO:0000256" key="1">
    <source>
        <dbReference type="ARBA" id="ARBA00004726"/>
    </source>
</evidence>
<comment type="catalytic activity">
    <reaction evidence="13 14">
        <text>FMN + ATP + H(+) = FAD + diphosphate</text>
        <dbReference type="Rhea" id="RHEA:17237"/>
        <dbReference type="ChEBI" id="CHEBI:15378"/>
        <dbReference type="ChEBI" id="CHEBI:30616"/>
        <dbReference type="ChEBI" id="CHEBI:33019"/>
        <dbReference type="ChEBI" id="CHEBI:57692"/>
        <dbReference type="ChEBI" id="CHEBI:58210"/>
        <dbReference type="EC" id="2.7.7.2"/>
    </reaction>
</comment>
<dbReference type="Pfam" id="PF06574">
    <property type="entry name" value="FAD_syn"/>
    <property type="match status" value="1"/>
</dbReference>
<comment type="pathway">
    <text evidence="1 14">Cofactor biosynthesis; FAD biosynthesis; FAD from FMN: step 1/1.</text>
</comment>
<keyword evidence="9 14" id="KW-0274">FAD</keyword>
<dbReference type="EC" id="2.7.1.26" evidence="14"/>
<evidence type="ECO:0000313" key="16">
    <source>
        <dbReference type="EMBL" id="MBL3679830.1"/>
    </source>
</evidence>
<evidence type="ECO:0000259" key="15">
    <source>
        <dbReference type="SMART" id="SM00904"/>
    </source>
</evidence>
<dbReference type="InterPro" id="IPR015865">
    <property type="entry name" value="Riboflavin_kinase_bac/euk"/>
</dbReference>
<keyword evidence="8 14" id="KW-0418">Kinase</keyword>
<evidence type="ECO:0000313" key="17">
    <source>
        <dbReference type="Proteomes" id="UP001645859"/>
    </source>
</evidence>
<evidence type="ECO:0000256" key="10">
    <source>
        <dbReference type="ARBA" id="ARBA00022840"/>
    </source>
</evidence>
<dbReference type="CDD" id="cd02064">
    <property type="entry name" value="FAD_synthetase_N"/>
    <property type="match status" value="1"/>
</dbReference>
<dbReference type="Gene3D" id="3.40.50.620">
    <property type="entry name" value="HUPs"/>
    <property type="match status" value="1"/>
</dbReference>